<dbReference type="NCBIfam" id="TIGR00131">
    <property type="entry name" value="gal_kin"/>
    <property type="match status" value="1"/>
</dbReference>
<evidence type="ECO:0000256" key="3">
    <source>
        <dbReference type="ARBA" id="ARBA00022679"/>
    </source>
</evidence>
<evidence type="ECO:0000256" key="1">
    <source>
        <dbReference type="ARBA" id="ARBA00006566"/>
    </source>
</evidence>
<dbReference type="InterPro" id="IPR000705">
    <property type="entry name" value="Galactokinase"/>
</dbReference>
<dbReference type="SUPFAM" id="SSF54211">
    <property type="entry name" value="Ribosomal protein S5 domain 2-like"/>
    <property type="match status" value="1"/>
</dbReference>
<reference evidence="15" key="1">
    <citation type="journal article" date="2019" name="PLoS Negl. Trop. Dis.">
        <title>Revisiting the worldwide diversity of Leptospira species in the environment.</title>
        <authorList>
            <person name="Vincent A.T."/>
            <person name="Schiettekatte O."/>
            <person name="Bourhy P."/>
            <person name="Veyrier F.J."/>
            <person name="Picardeau M."/>
        </authorList>
    </citation>
    <scope>NUCLEOTIDE SEQUENCE [LARGE SCALE GENOMIC DNA]</scope>
    <source>
        <strain evidence="15">201800301</strain>
    </source>
</reference>
<keyword evidence="8" id="KW-0460">Magnesium</keyword>
<dbReference type="InterPro" id="IPR006206">
    <property type="entry name" value="Mevalonate/galactokinase"/>
</dbReference>
<dbReference type="GO" id="GO:0006012">
    <property type="term" value="P:galactose metabolic process"/>
    <property type="evidence" value="ECO:0007669"/>
    <property type="project" value="UniProtKB-UniRule"/>
</dbReference>
<dbReference type="GO" id="GO:0005524">
    <property type="term" value="F:ATP binding"/>
    <property type="evidence" value="ECO:0007669"/>
    <property type="project" value="UniProtKB-UniRule"/>
</dbReference>
<dbReference type="Proteomes" id="UP000298097">
    <property type="component" value="Unassembled WGS sequence"/>
</dbReference>
<dbReference type="FunFam" id="3.30.230.10:FF:000017">
    <property type="entry name" value="Galactokinase"/>
    <property type="match status" value="1"/>
</dbReference>
<evidence type="ECO:0000256" key="5">
    <source>
        <dbReference type="ARBA" id="ARBA00022741"/>
    </source>
</evidence>
<name>A0A4R9H5B5_9LEPT</name>
<evidence type="ECO:0000256" key="7">
    <source>
        <dbReference type="ARBA" id="ARBA00022840"/>
    </source>
</evidence>
<dbReference type="EC" id="2.7.1.6" evidence="11"/>
<feature type="domain" description="Galactokinase N-terminal" evidence="14">
    <location>
        <begin position="27"/>
        <end position="63"/>
    </location>
</feature>
<dbReference type="Pfam" id="PF08544">
    <property type="entry name" value="GHMP_kinases_C"/>
    <property type="match status" value="1"/>
</dbReference>
<dbReference type="PANTHER" id="PTHR10457">
    <property type="entry name" value="MEVALONATE KINASE/GALACTOKINASE"/>
    <property type="match status" value="1"/>
</dbReference>
<dbReference type="Pfam" id="PF10509">
    <property type="entry name" value="GalKase_gal_bdg"/>
    <property type="match status" value="1"/>
</dbReference>
<evidence type="ECO:0000313" key="16">
    <source>
        <dbReference type="Proteomes" id="UP000298097"/>
    </source>
</evidence>
<dbReference type="FunFam" id="3.30.70.890:FF:000001">
    <property type="entry name" value="Galactokinase"/>
    <property type="match status" value="1"/>
</dbReference>
<dbReference type="InterPro" id="IPR036554">
    <property type="entry name" value="GHMP_kinase_C_sf"/>
</dbReference>
<protein>
    <recommendedName>
        <fullName evidence="11">Galactokinase</fullName>
        <ecNumber evidence="11">2.7.1.6</ecNumber>
    </recommendedName>
</protein>
<accession>A0A4R9H5B5</accession>
<dbReference type="InterPro" id="IPR006204">
    <property type="entry name" value="GHMP_kinase_N_dom"/>
</dbReference>
<dbReference type="GO" id="GO:0046872">
    <property type="term" value="F:metal ion binding"/>
    <property type="evidence" value="ECO:0007669"/>
    <property type="project" value="UniProtKB-KW"/>
</dbReference>
<keyword evidence="9" id="KW-0299">Galactose metabolism</keyword>
<dbReference type="RefSeq" id="WP_135773879.1">
    <property type="nucleotide sequence ID" value="NZ_RQEY01000015.1"/>
</dbReference>
<dbReference type="Gene3D" id="3.30.70.890">
    <property type="entry name" value="GHMP kinase, C-terminal domain"/>
    <property type="match status" value="1"/>
</dbReference>
<dbReference type="AlphaFoldDB" id="A0A4R9H5B5"/>
<dbReference type="PRINTS" id="PR00473">
    <property type="entry name" value="GALCTOKINASE"/>
</dbReference>
<keyword evidence="7" id="KW-0067">ATP-binding</keyword>
<dbReference type="PROSITE" id="PS00627">
    <property type="entry name" value="GHMP_KINASES_ATP"/>
    <property type="match status" value="1"/>
</dbReference>
<feature type="domain" description="GHMP kinase C-terminal" evidence="13">
    <location>
        <begin position="286"/>
        <end position="362"/>
    </location>
</feature>
<dbReference type="InterPro" id="IPR014721">
    <property type="entry name" value="Ribsml_uS5_D2-typ_fold_subgr"/>
</dbReference>
<evidence type="ECO:0000259" key="14">
    <source>
        <dbReference type="Pfam" id="PF10509"/>
    </source>
</evidence>
<dbReference type="InterPro" id="IPR006203">
    <property type="entry name" value="GHMP_knse_ATP-bd_CS"/>
</dbReference>
<dbReference type="InterPro" id="IPR019741">
    <property type="entry name" value="Galactokinase_CS"/>
</dbReference>
<keyword evidence="2" id="KW-0963">Cytoplasm</keyword>
<gene>
    <name evidence="15" type="primary">galK</name>
    <name evidence="15" type="ORF">EHO65_09570</name>
</gene>
<dbReference type="SUPFAM" id="SSF55060">
    <property type="entry name" value="GHMP Kinase, C-terminal domain"/>
    <property type="match status" value="1"/>
</dbReference>
<organism evidence="15 16">
    <name type="scientific">Leptospira andrefontaineae</name>
    <dbReference type="NCBI Taxonomy" id="2484976"/>
    <lineage>
        <taxon>Bacteria</taxon>
        <taxon>Pseudomonadati</taxon>
        <taxon>Spirochaetota</taxon>
        <taxon>Spirochaetia</taxon>
        <taxon>Leptospirales</taxon>
        <taxon>Leptospiraceae</taxon>
        <taxon>Leptospira</taxon>
    </lineage>
</organism>
<dbReference type="OrthoDB" id="250531at2"/>
<evidence type="ECO:0000259" key="13">
    <source>
        <dbReference type="Pfam" id="PF08544"/>
    </source>
</evidence>
<dbReference type="Gene3D" id="3.30.230.10">
    <property type="match status" value="1"/>
</dbReference>
<evidence type="ECO:0000256" key="11">
    <source>
        <dbReference type="NCBIfam" id="TIGR00131"/>
    </source>
</evidence>
<evidence type="ECO:0000259" key="12">
    <source>
        <dbReference type="Pfam" id="PF00288"/>
    </source>
</evidence>
<keyword evidence="10" id="KW-0119">Carbohydrate metabolism</keyword>
<evidence type="ECO:0000256" key="10">
    <source>
        <dbReference type="ARBA" id="ARBA00023277"/>
    </source>
</evidence>
<dbReference type="PANTHER" id="PTHR10457:SF7">
    <property type="entry name" value="GALACTOKINASE-RELATED"/>
    <property type="match status" value="1"/>
</dbReference>
<evidence type="ECO:0000256" key="4">
    <source>
        <dbReference type="ARBA" id="ARBA00022723"/>
    </source>
</evidence>
<dbReference type="InterPro" id="IPR019539">
    <property type="entry name" value="GalKase_N"/>
</dbReference>
<feature type="domain" description="GHMP kinase N-terminal" evidence="12">
    <location>
        <begin position="96"/>
        <end position="181"/>
    </location>
</feature>
<dbReference type="PRINTS" id="PR00959">
    <property type="entry name" value="MEVGALKINASE"/>
</dbReference>
<comment type="caution">
    <text evidence="15">The sequence shown here is derived from an EMBL/GenBank/DDBJ whole genome shotgun (WGS) entry which is preliminary data.</text>
</comment>
<dbReference type="Pfam" id="PF00288">
    <property type="entry name" value="GHMP_kinases_N"/>
    <property type="match status" value="1"/>
</dbReference>
<dbReference type="PROSITE" id="PS00106">
    <property type="entry name" value="GALACTOKINASE"/>
    <property type="match status" value="1"/>
</dbReference>
<evidence type="ECO:0000256" key="8">
    <source>
        <dbReference type="ARBA" id="ARBA00022842"/>
    </source>
</evidence>
<dbReference type="GO" id="GO:0005829">
    <property type="term" value="C:cytosol"/>
    <property type="evidence" value="ECO:0007669"/>
    <property type="project" value="TreeGrafter"/>
</dbReference>
<dbReference type="EMBL" id="RQEY01000015">
    <property type="protein sequence ID" value="TGK40352.1"/>
    <property type="molecule type" value="Genomic_DNA"/>
</dbReference>
<dbReference type="InterPro" id="IPR013750">
    <property type="entry name" value="GHMP_kinase_C_dom"/>
</dbReference>
<comment type="similarity">
    <text evidence="1">Belongs to the GHMP kinase family. GalK subfamily.</text>
</comment>
<sequence>MTLSIRENLSTSLSHIFPDAPGLGPIRFFSAPGRVNIIGEHVDYAGGLVFPAAIDFRTHFAIRTNGLGLIRLYSLDFQSEFVTKDPIYSVEKPWANYILGVVSEAHKLGLKVEGFDLVFTGNIPQGAGLSSSAAVEVGTTFALSKIFSWDITKEKIALLAQAAENHFVGVNCGIMDQFVIAVAKPSSCISLNTESLEYSYHDLDLPGYEFYLIDSNVKHSLKESEYNDRRKEVESATSKCNKLSPEVQTLSQANFPLIEKAGLTPSEFKRATHILGERSRAQNVIRSLKDKNAEMVGKELFSCHESLSKNFQVSCEETDFIVEWFRSENVLGARMIGGGFGGCVLVLDKDGRSSSLFSKFEKEYFQKFGLNAKIYRFSISEGVREDSSDR</sequence>
<evidence type="ECO:0000313" key="15">
    <source>
        <dbReference type="EMBL" id="TGK40352.1"/>
    </source>
</evidence>
<keyword evidence="3 15" id="KW-0808">Transferase</keyword>
<proteinExistence type="inferred from homology"/>
<dbReference type="PIRSF" id="PIRSF000530">
    <property type="entry name" value="Galactokinase"/>
    <property type="match status" value="1"/>
</dbReference>
<keyword evidence="6 15" id="KW-0418">Kinase</keyword>
<keyword evidence="4" id="KW-0479">Metal-binding</keyword>
<evidence type="ECO:0000256" key="6">
    <source>
        <dbReference type="ARBA" id="ARBA00022777"/>
    </source>
</evidence>
<dbReference type="GO" id="GO:0004335">
    <property type="term" value="F:galactokinase activity"/>
    <property type="evidence" value="ECO:0007669"/>
    <property type="project" value="UniProtKB-UniRule"/>
</dbReference>
<evidence type="ECO:0000256" key="9">
    <source>
        <dbReference type="ARBA" id="ARBA00023144"/>
    </source>
</evidence>
<dbReference type="InterPro" id="IPR020568">
    <property type="entry name" value="Ribosomal_Su5_D2-typ_SF"/>
</dbReference>
<evidence type="ECO:0000256" key="2">
    <source>
        <dbReference type="ARBA" id="ARBA00022490"/>
    </source>
</evidence>
<keyword evidence="16" id="KW-1185">Reference proteome</keyword>
<keyword evidence="5" id="KW-0547">Nucleotide-binding</keyword>